<dbReference type="Proteomes" id="UP000297026">
    <property type="component" value="Unassembled WGS sequence"/>
</dbReference>
<organism evidence="10 11">
    <name type="scientific">Diachasma alloeum</name>
    <dbReference type="NCBI Taxonomy" id="454923"/>
    <lineage>
        <taxon>Eukaryota</taxon>
        <taxon>Metazoa</taxon>
        <taxon>Ecdysozoa</taxon>
        <taxon>Arthropoda</taxon>
        <taxon>Hexapoda</taxon>
        <taxon>Insecta</taxon>
        <taxon>Pterygota</taxon>
        <taxon>Neoptera</taxon>
        <taxon>Endopterygota</taxon>
        <taxon>Hymenoptera</taxon>
        <taxon>Apocrita</taxon>
        <taxon>Ichneumonoidea</taxon>
        <taxon>Braconidae</taxon>
        <taxon>Opiinae</taxon>
        <taxon>Diachasma</taxon>
    </lineage>
</organism>
<dbReference type="PANTHER" id="PTHR21137">
    <property type="entry name" value="ODORANT RECEPTOR"/>
    <property type="match status" value="1"/>
</dbReference>
<dbReference type="Pfam" id="PF02949">
    <property type="entry name" value="7tm_6"/>
    <property type="match status" value="1"/>
</dbReference>
<keyword evidence="7 9" id="KW-0675">Receptor</keyword>
<evidence type="ECO:0000256" key="3">
    <source>
        <dbReference type="ARBA" id="ARBA00022692"/>
    </source>
</evidence>
<accession>A0A4E0RJG0</accession>
<dbReference type="AlphaFoldDB" id="A0A4E0RJG0"/>
<dbReference type="GO" id="GO:0005549">
    <property type="term" value="F:odorant binding"/>
    <property type="evidence" value="ECO:0007669"/>
    <property type="project" value="InterPro"/>
</dbReference>
<feature type="transmembrane region" description="Helical" evidence="9">
    <location>
        <begin position="45"/>
        <end position="66"/>
    </location>
</feature>
<keyword evidence="4 9" id="KW-0552">Olfaction</keyword>
<comment type="caution">
    <text evidence="9">Lacks conserved residue(s) required for the propagation of feature annotation.</text>
</comment>
<reference evidence="10" key="1">
    <citation type="submission" date="2019-02" db="EMBL/GenBank/DDBJ databases">
        <title>Genome of the parasitoid wasp Diachasma alloeum, an emerging model for ecological speciation and transitions to asexual reproduction.</title>
        <authorList>
            <person name="Robertson H.M."/>
            <person name="Walden K.K."/>
            <person name="Tvedte E.S."/>
            <person name="Hood G.R."/>
            <person name="Feder J.L."/>
            <person name="Forbes A.A."/>
            <person name="Logsdon J.M."/>
            <person name="Mcelroy K.E."/>
        </authorList>
    </citation>
    <scope>NUCLEOTIDE SEQUENCE [LARGE SCALE GENOMIC DNA]</scope>
    <source>
        <strain evidence="10">Michigan</strain>
    </source>
</reference>
<dbReference type="GO" id="GO:0005886">
    <property type="term" value="C:plasma membrane"/>
    <property type="evidence" value="ECO:0007669"/>
    <property type="project" value="UniProtKB-SubCell"/>
</dbReference>
<evidence type="ECO:0000256" key="6">
    <source>
        <dbReference type="ARBA" id="ARBA00023136"/>
    </source>
</evidence>
<evidence type="ECO:0000256" key="7">
    <source>
        <dbReference type="ARBA" id="ARBA00023170"/>
    </source>
</evidence>
<dbReference type="EMBL" id="ML158563">
    <property type="protein sequence ID" value="THK32882.1"/>
    <property type="molecule type" value="Genomic_DNA"/>
</dbReference>
<evidence type="ECO:0000256" key="8">
    <source>
        <dbReference type="ARBA" id="ARBA00023224"/>
    </source>
</evidence>
<sequence length="398" mass="45870">MSSLEKAIKADAQYKDAQQIIKRIRYCMLITGTWPISNPGILYRAIPYVTALSLATLGIALMWFTIVNITNITIMVKGFSLGVSCISMLFKVFLFTFYKEMVNELYTTLHDYYTESLADKKFRYMVLDGIGDFRRLFWLLSAIAHIGCIMYTVMPIIFMIIQIRRHVHPLKYLLPVSALFPWEITPGGLVYKITYVYESYNIWCLYFITVGMDPLFVYFVYQIIGQLRVLGYEISNLPLADNLDGFLRQWVSKFLVLRGCCEKLQTVWGPLILWQIITNSAIICTVFFQISQGEITVVKALTILTYSGGKILQSYLYSWAGSYLTAESEVLTETVYFSDWLGKGRHRYRTSVLVMLTQKPLQVIAANWVPVSLNLFVMTLNTAVSYFFLLQTFEEKQS</sequence>
<dbReference type="InterPro" id="IPR004117">
    <property type="entry name" value="7tm6_olfct_rcpt"/>
</dbReference>
<dbReference type="GO" id="GO:0004984">
    <property type="term" value="F:olfactory receptor activity"/>
    <property type="evidence" value="ECO:0007669"/>
    <property type="project" value="InterPro"/>
</dbReference>
<dbReference type="OrthoDB" id="7548151at2759"/>
<keyword evidence="6 9" id="KW-0472">Membrane</keyword>
<proteinExistence type="inferred from homology"/>
<comment type="similarity">
    <text evidence="9">Belongs to the insect chemoreceptor superfamily. Heteromeric odorant receptor channel (TC 1.A.69) family.</text>
</comment>
<comment type="subcellular location">
    <subcellularLocation>
        <location evidence="9">Cell membrane</location>
        <topology evidence="9">Multi-pass membrane protein</topology>
    </subcellularLocation>
    <subcellularLocation>
        <location evidence="1">Membrane</location>
        <topology evidence="1">Multi-pass membrane protein</topology>
    </subcellularLocation>
</comment>
<name>A0A4E0RJG0_9HYME</name>
<gene>
    <name evidence="10" type="primary">Or172</name>
    <name evidence="10" type="ORF">DALL_DALL000038</name>
</gene>
<keyword evidence="3 9" id="KW-0812">Transmembrane</keyword>
<dbReference type="PANTHER" id="PTHR21137:SF26">
    <property type="entry name" value="ODORANT RECEPTOR 10A-RELATED"/>
    <property type="match status" value="1"/>
</dbReference>
<evidence type="ECO:0000256" key="4">
    <source>
        <dbReference type="ARBA" id="ARBA00022725"/>
    </source>
</evidence>
<feature type="transmembrane region" description="Helical" evidence="9">
    <location>
        <begin position="136"/>
        <end position="160"/>
    </location>
</feature>
<keyword evidence="11" id="KW-1185">Reference proteome</keyword>
<evidence type="ECO:0000313" key="10">
    <source>
        <dbReference type="EMBL" id="THK32882.1"/>
    </source>
</evidence>
<evidence type="ECO:0000256" key="9">
    <source>
        <dbReference type="RuleBase" id="RU351113"/>
    </source>
</evidence>
<evidence type="ECO:0000256" key="5">
    <source>
        <dbReference type="ARBA" id="ARBA00022989"/>
    </source>
</evidence>
<feature type="transmembrane region" description="Helical" evidence="9">
    <location>
        <begin position="78"/>
        <end position="98"/>
    </location>
</feature>
<dbReference type="GO" id="GO:0007165">
    <property type="term" value="P:signal transduction"/>
    <property type="evidence" value="ECO:0007669"/>
    <property type="project" value="UniProtKB-KW"/>
</dbReference>
<keyword evidence="2 9" id="KW-0716">Sensory transduction</keyword>
<evidence type="ECO:0000256" key="2">
    <source>
        <dbReference type="ARBA" id="ARBA00022606"/>
    </source>
</evidence>
<feature type="transmembrane region" description="Helical" evidence="9">
    <location>
        <begin position="365"/>
        <end position="389"/>
    </location>
</feature>
<evidence type="ECO:0000256" key="1">
    <source>
        <dbReference type="ARBA" id="ARBA00004141"/>
    </source>
</evidence>
<evidence type="ECO:0000313" key="11">
    <source>
        <dbReference type="Proteomes" id="UP000297026"/>
    </source>
</evidence>
<protein>
    <recommendedName>
        <fullName evidence="9">Odorant receptor</fullName>
    </recommendedName>
</protein>
<keyword evidence="5 9" id="KW-1133">Transmembrane helix</keyword>
<feature type="transmembrane region" description="Helical" evidence="9">
    <location>
        <begin position="200"/>
        <end position="221"/>
    </location>
</feature>
<keyword evidence="8 9" id="KW-0807">Transducer</keyword>